<protein>
    <submittedName>
        <fullName evidence="1">Uncharacterized protein</fullName>
    </submittedName>
</protein>
<dbReference type="EMBL" id="DMAN01000119">
    <property type="protein sequence ID" value="HAE26601.1"/>
    <property type="molecule type" value="Genomic_DNA"/>
</dbReference>
<sequence>MTSASHSLIETLLRAQSQFEKLISSASENTPATKFAEMAFMTAEVCILLSEAFAKSIEHRRENLLRALRAMAGIFRGLERASLETTSNSPNRLGTACGQCETAIYAFLKATEPDTQGRLK</sequence>
<comment type="caution">
    <text evidence="1">The sequence shown here is derived from an EMBL/GenBank/DDBJ whole genome shotgun (WGS) entry which is preliminary data.</text>
</comment>
<organism evidence="1 2">
    <name type="scientific">Hyphomonas adhaerens</name>
    <dbReference type="NCBI Taxonomy" id="81029"/>
    <lineage>
        <taxon>Bacteria</taxon>
        <taxon>Pseudomonadati</taxon>
        <taxon>Pseudomonadota</taxon>
        <taxon>Alphaproteobacteria</taxon>
        <taxon>Hyphomonadales</taxon>
        <taxon>Hyphomonadaceae</taxon>
        <taxon>Hyphomonas</taxon>
    </lineage>
</organism>
<dbReference type="Proteomes" id="UP000259610">
    <property type="component" value="Unassembled WGS sequence"/>
</dbReference>
<evidence type="ECO:0000313" key="1">
    <source>
        <dbReference type="EMBL" id="HAE26601.1"/>
    </source>
</evidence>
<dbReference type="RefSeq" id="WP_084396995.1">
    <property type="nucleotide sequence ID" value="NZ_CALCOC010000325.1"/>
</dbReference>
<dbReference type="AlphaFoldDB" id="A0A3B9GVZ5"/>
<accession>A0A3B9GVZ5</accession>
<name>A0A3B9GVZ5_9PROT</name>
<evidence type="ECO:0000313" key="2">
    <source>
        <dbReference type="Proteomes" id="UP000259610"/>
    </source>
</evidence>
<gene>
    <name evidence="1" type="ORF">DCG58_05530</name>
</gene>
<reference evidence="1 2" key="1">
    <citation type="journal article" date="2018" name="Nat. Biotechnol.">
        <title>A standardized bacterial taxonomy based on genome phylogeny substantially revises the tree of life.</title>
        <authorList>
            <person name="Parks D.H."/>
            <person name="Chuvochina M."/>
            <person name="Waite D.W."/>
            <person name="Rinke C."/>
            <person name="Skarshewski A."/>
            <person name="Chaumeil P.A."/>
            <person name="Hugenholtz P."/>
        </authorList>
    </citation>
    <scope>NUCLEOTIDE SEQUENCE [LARGE SCALE GENOMIC DNA]</scope>
    <source>
        <strain evidence="1">UBA8733</strain>
    </source>
</reference>
<proteinExistence type="predicted"/>